<dbReference type="PANTHER" id="PTHR47332">
    <property type="entry name" value="SET DOMAIN-CONTAINING PROTEIN 5"/>
    <property type="match status" value="1"/>
</dbReference>
<evidence type="ECO:0000313" key="3">
    <source>
        <dbReference type="Proteomes" id="UP001215598"/>
    </source>
</evidence>
<dbReference type="InterPro" id="IPR001214">
    <property type="entry name" value="SET_dom"/>
</dbReference>
<gene>
    <name evidence="2" type="ORF">B0H16DRAFT_456014</name>
</gene>
<dbReference type="CDD" id="cd20071">
    <property type="entry name" value="SET_SMYD"/>
    <property type="match status" value="1"/>
</dbReference>
<comment type="caution">
    <text evidence="2">The sequence shown here is derived from an EMBL/GenBank/DDBJ whole genome shotgun (WGS) entry which is preliminary data.</text>
</comment>
<dbReference type="EMBL" id="JARKIB010000290">
    <property type="protein sequence ID" value="KAJ7716516.1"/>
    <property type="molecule type" value="Genomic_DNA"/>
</dbReference>
<proteinExistence type="predicted"/>
<dbReference type="InterPro" id="IPR046341">
    <property type="entry name" value="SET_dom_sf"/>
</dbReference>
<evidence type="ECO:0000259" key="1">
    <source>
        <dbReference type="PROSITE" id="PS50280"/>
    </source>
</evidence>
<dbReference type="Proteomes" id="UP001215598">
    <property type="component" value="Unassembled WGS sequence"/>
</dbReference>
<reference evidence="2" key="1">
    <citation type="submission" date="2023-03" db="EMBL/GenBank/DDBJ databases">
        <title>Massive genome expansion in bonnet fungi (Mycena s.s.) driven by repeated elements and novel gene families across ecological guilds.</title>
        <authorList>
            <consortium name="Lawrence Berkeley National Laboratory"/>
            <person name="Harder C.B."/>
            <person name="Miyauchi S."/>
            <person name="Viragh M."/>
            <person name="Kuo A."/>
            <person name="Thoen E."/>
            <person name="Andreopoulos B."/>
            <person name="Lu D."/>
            <person name="Skrede I."/>
            <person name="Drula E."/>
            <person name="Henrissat B."/>
            <person name="Morin E."/>
            <person name="Kohler A."/>
            <person name="Barry K."/>
            <person name="LaButti K."/>
            <person name="Morin E."/>
            <person name="Salamov A."/>
            <person name="Lipzen A."/>
            <person name="Mereny Z."/>
            <person name="Hegedus B."/>
            <person name="Baldrian P."/>
            <person name="Stursova M."/>
            <person name="Weitz H."/>
            <person name="Taylor A."/>
            <person name="Grigoriev I.V."/>
            <person name="Nagy L.G."/>
            <person name="Martin F."/>
            <person name="Kauserud H."/>
        </authorList>
    </citation>
    <scope>NUCLEOTIDE SEQUENCE</scope>
    <source>
        <strain evidence="2">CBHHK182m</strain>
    </source>
</reference>
<accession>A0AAD7HAQ3</accession>
<dbReference type="AlphaFoldDB" id="A0AAD7HAQ3"/>
<dbReference type="PROSITE" id="PS50280">
    <property type="entry name" value="SET"/>
    <property type="match status" value="1"/>
</dbReference>
<dbReference type="SMART" id="SM00317">
    <property type="entry name" value="SET"/>
    <property type="match status" value="1"/>
</dbReference>
<dbReference type="InterPro" id="IPR053185">
    <property type="entry name" value="SET_domain_protein"/>
</dbReference>
<dbReference type="Pfam" id="PF00856">
    <property type="entry name" value="SET"/>
    <property type="match status" value="1"/>
</dbReference>
<name>A0AAD7HAQ3_9AGAR</name>
<sequence>MRHTSLLSNRPADEPVSHCIFYPGSKEVLTELPGFPQPLMHPATPTFRVATFPGKGMGLVSTRALKMGDLILTERPLIAAPQAMPIYRPKNCTDQEHLQRGLAELERHLMIALQRMRPASTAAYLALANSCKKEGLIVGIFLTNGLELAGLWPGVQGVGGNYSAVCKDISRLNHSCSPNTSTSFDLASLSYRLYAVRDIVAGEELTYQYTNVEVPASERRQVLKGYDFVCACAACKDAPASDVRRYHPSFRRSPLPRAHRNIVFRRRSCRQMPRTHCADRGGGFGTHHIARQSHSGVDVRAHLPLRCQRSE</sequence>
<dbReference type="Gene3D" id="2.170.270.10">
    <property type="entry name" value="SET domain"/>
    <property type="match status" value="1"/>
</dbReference>
<organism evidence="2 3">
    <name type="scientific">Mycena metata</name>
    <dbReference type="NCBI Taxonomy" id="1033252"/>
    <lineage>
        <taxon>Eukaryota</taxon>
        <taxon>Fungi</taxon>
        <taxon>Dikarya</taxon>
        <taxon>Basidiomycota</taxon>
        <taxon>Agaricomycotina</taxon>
        <taxon>Agaricomycetes</taxon>
        <taxon>Agaricomycetidae</taxon>
        <taxon>Agaricales</taxon>
        <taxon>Marasmiineae</taxon>
        <taxon>Mycenaceae</taxon>
        <taxon>Mycena</taxon>
    </lineage>
</organism>
<dbReference type="PANTHER" id="PTHR47332:SF4">
    <property type="entry name" value="SET DOMAIN-CONTAINING PROTEIN 5"/>
    <property type="match status" value="1"/>
</dbReference>
<keyword evidence="3" id="KW-1185">Reference proteome</keyword>
<protein>
    <recommendedName>
        <fullName evidence="1">SET domain-containing protein</fullName>
    </recommendedName>
</protein>
<feature type="domain" description="SET" evidence="1">
    <location>
        <begin position="45"/>
        <end position="210"/>
    </location>
</feature>
<dbReference type="SUPFAM" id="SSF82199">
    <property type="entry name" value="SET domain"/>
    <property type="match status" value="1"/>
</dbReference>
<evidence type="ECO:0000313" key="2">
    <source>
        <dbReference type="EMBL" id="KAJ7716516.1"/>
    </source>
</evidence>